<evidence type="ECO:0000313" key="2">
    <source>
        <dbReference type="Proteomes" id="UP001187315"/>
    </source>
</evidence>
<name>A0AA88IXM0_TACVA</name>
<evidence type="ECO:0000313" key="1">
    <source>
        <dbReference type="EMBL" id="KAK2821177.1"/>
    </source>
</evidence>
<comment type="caution">
    <text evidence="1">The sequence shown here is derived from an EMBL/GenBank/DDBJ whole genome shotgun (WGS) entry which is preliminary data.</text>
</comment>
<reference evidence="1" key="1">
    <citation type="submission" date="2023-08" db="EMBL/GenBank/DDBJ databases">
        <title>Pelteobagrus vachellii genome.</title>
        <authorList>
            <person name="Liu H."/>
        </authorList>
    </citation>
    <scope>NUCLEOTIDE SEQUENCE</scope>
    <source>
        <strain evidence="1">PRFRI_2022a</strain>
        <tissue evidence="1">Muscle</tissue>
    </source>
</reference>
<dbReference type="EMBL" id="JAVHJS010000022">
    <property type="protein sequence ID" value="KAK2821177.1"/>
    <property type="molecule type" value="Genomic_DNA"/>
</dbReference>
<protein>
    <submittedName>
        <fullName evidence="1">Uncharacterized protein</fullName>
    </submittedName>
</protein>
<gene>
    <name evidence="1" type="ORF">Q7C36_020520</name>
</gene>
<keyword evidence="2" id="KW-1185">Reference proteome</keyword>
<organism evidence="1 2">
    <name type="scientific">Tachysurus vachellii</name>
    <name type="common">Darkbarbel catfish</name>
    <name type="synonym">Pelteobagrus vachellii</name>
    <dbReference type="NCBI Taxonomy" id="175792"/>
    <lineage>
        <taxon>Eukaryota</taxon>
        <taxon>Metazoa</taxon>
        <taxon>Chordata</taxon>
        <taxon>Craniata</taxon>
        <taxon>Vertebrata</taxon>
        <taxon>Euteleostomi</taxon>
        <taxon>Actinopterygii</taxon>
        <taxon>Neopterygii</taxon>
        <taxon>Teleostei</taxon>
        <taxon>Ostariophysi</taxon>
        <taxon>Siluriformes</taxon>
        <taxon>Bagridae</taxon>
        <taxon>Tachysurus</taxon>
    </lineage>
</organism>
<accession>A0AA88IXM0</accession>
<dbReference type="AlphaFoldDB" id="A0AA88IXM0"/>
<dbReference type="Proteomes" id="UP001187315">
    <property type="component" value="Unassembled WGS sequence"/>
</dbReference>
<proteinExistence type="predicted"/>
<sequence length="109" mass="12397">MMRGVFELDSHTTHDVVINVTYERCKGSPCACTVRAGERASKRNDTPRWNDVTPRFRHEERQMTQKAGLPDFISHFHSGGENSSARIFQLYVITARHLRGAGNHRGNLC</sequence>